<keyword evidence="2" id="KW-0808">Transferase</keyword>
<dbReference type="CDD" id="cd02440">
    <property type="entry name" value="AdoMet_MTases"/>
    <property type="match status" value="1"/>
</dbReference>
<dbReference type="SMART" id="SM00828">
    <property type="entry name" value="PKS_MT"/>
    <property type="match status" value="1"/>
</dbReference>
<dbReference type="RefSeq" id="WP_189227105.1">
    <property type="nucleotide sequence ID" value="NZ_BMRG01000021.1"/>
</dbReference>
<sequence length="285" mass="31223">MTTDVSLPKPEEVGTFYDATNDLMTQFLGGSTHYGYWTGPDDESTFEQAADRLTDILTDKLGAKPGQHVLDVGCGQGRPGVRLATRTGAEVTGISISARDVEVSNERAQREGVADRVRFQRADAMDLPFADNSFDHVFALESIVCMPDRVQALRQFARVVRPGGVIALTDFTDRDPEANARKKEDLAEVGESWHTAPLIKESDYPTFAAEAGLEVVEVKDITLHTRYTEERFYGPLREYAANNDVPPEITQVLEIAPSPEELRAMSEGAPSVGVALVVLRRPANG</sequence>
<reference evidence="5" key="2">
    <citation type="submission" date="2020-09" db="EMBL/GenBank/DDBJ databases">
        <authorList>
            <person name="Sun Q."/>
            <person name="Ohkuma M."/>
        </authorList>
    </citation>
    <scope>NUCLEOTIDE SEQUENCE</scope>
    <source>
        <strain evidence="5">JCM 3313</strain>
    </source>
</reference>
<evidence type="ECO:0000313" key="6">
    <source>
        <dbReference type="Proteomes" id="UP000639606"/>
    </source>
</evidence>
<dbReference type="InterPro" id="IPR025714">
    <property type="entry name" value="Methyltranfer_dom"/>
</dbReference>
<gene>
    <name evidence="5" type="ORF">GCM10010185_64420</name>
</gene>
<dbReference type="GO" id="GO:0032259">
    <property type="term" value="P:methylation"/>
    <property type="evidence" value="ECO:0007669"/>
    <property type="project" value="UniProtKB-KW"/>
</dbReference>
<proteinExistence type="predicted"/>
<dbReference type="PANTHER" id="PTHR44068">
    <property type="entry name" value="ZGC:194242"/>
    <property type="match status" value="1"/>
</dbReference>
<name>A0A918EGI3_9PSEU</name>
<dbReference type="Proteomes" id="UP000639606">
    <property type="component" value="Unassembled WGS sequence"/>
</dbReference>
<evidence type="ECO:0000313" key="5">
    <source>
        <dbReference type="EMBL" id="GGP81549.1"/>
    </source>
</evidence>
<accession>A0A918EGI3</accession>
<dbReference type="Gene3D" id="3.40.50.150">
    <property type="entry name" value="Vaccinia Virus protein VP39"/>
    <property type="match status" value="1"/>
</dbReference>
<protein>
    <submittedName>
        <fullName evidence="5">Methyltransferase type 11</fullName>
    </submittedName>
</protein>
<evidence type="ECO:0000259" key="4">
    <source>
        <dbReference type="SMART" id="SM00828"/>
    </source>
</evidence>
<evidence type="ECO:0000256" key="1">
    <source>
        <dbReference type="ARBA" id="ARBA00022603"/>
    </source>
</evidence>
<reference evidence="5" key="1">
    <citation type="journal article" date="2014" name="Int. J. Syst. Evol. Microbiol.">
        <title>Complete genome sequence of Corynebacterium casei LMG S-19264T (=DSM 44701T), isolated from a smear-ripened cheese.</title>
        <authorList>
            <consortium name="US DOE Joint Genome Institute (JGI-PGF)"/>
            <person name="Walter F."/>
            <person name="Albersmeier A."/>
            <person name="Kalinowski J."/>
            <person name="Ruckert C."/>
        </authorList>
    </citation>
    <scope>NUCLEOTIDE SEQUENCE</scope>
    <source>
        <strain evidence="5">JCM 3313</strain>
    </source>
</reference>
<dbReference type="GO" id="GO:0008168">
    <property type="term" value="F:methyltransferase activity"/>
    <property type="evidence" value="ECO:0007669"/>
    <property type="project" value="UniProtKB-KW"/>
</dbReference>
<organism evidence="5 6">
    <name type="scientific">Saccharothrix coeruleofusca</name>
    <dbReference type="NCBI Taxonomy" id="33919"/>
    <lineage>
        <taxon>Bacteria</taxon>
        <taxon>Bacillati</taxon>
        <taxon>Actinomycetota</taxon>
        <taxon>Actinomycetes</taxon>
        <taxon>Pseudonocardiales</taxon>
        <taxon>Pseudonocardiaceae</taxon>
        <taxon>Saccharothrix</taxon>
    </lineage>
</organism>
<dbReference type="SUPFAM" id="SSF53335">
    <property type="entry name" value="S-adenosyl-L-methionine-dependent methyltransferases"/>
    <property type="match status" value="1"/>
</dbReference>
<evidence type="ECO:0000256" key="2">
    <source>
        <dbReference type="ARBA" id="ARBA00022679"/>
    </source>
</evidence>
<dbReference type="AlphaFoldDB" id="A0A918EGI3"/>
<keyword evidence="1 5" id="KW-0489">Methyltransferase</keyword>
<keyword evidence="3" id="KW-0949">S-adenosyl-L-methionine</keyword>
<dbReference type="PANTHER" id="PTHR44068:SF11">
    <property type="entry name" value="GERANYL DIPHOSPHATE 2-C-METHYLTRANSFERASE"/>
    <property type="match status" value="1"/>
</dbReference>
<dbReference type="EMBL" id="BMRG01000021">
    <property type="protein sequence ID" value="GGP81549.1"/>
    <property type="molecule type" value="Genomic_DNA"/>
</dbReference>
<dbReference type="InterPro" id="IPR029063">
    <property type="entry name" value="SAM-dependent_MTases_sf"/>
</dbReference>
<dbReference type="Pfam" id="PF13847">
    <property type="entry name" value="Methyltransf_31"/>
    <property type="match status" value="1"/>
</dbReference>
<dbReference type="InterPro" id="IPR050447">
    <property type="entry name" value="Erg6_SMT_methyltransf"/>
</dbReference>
<dbReference type="InterPro" id="IPR020803">
    <property type="entry name" value="MeTfrase_dom"/>
</dbReference>
<feature type="domain" description="Polyketide synthase-like methyltransferase" evidence="4">
    <location>
        <begin position="24"/>
        <end position="259"/>
    </location>
</feature>
<keyword evidence="6" id="KW-1185">Reference proteome</keyword>
<comment type="caution">
    <text evidence="5">The sequence shown here is derived from an EMBL/GenBank/DDBJ whole genome shotgun (WGS) entry which is preliminary data.</text>
</comment>
<evidence type="ECO:0000256" key="3">
    <source>
        <dbReference type="ARBA" id="ARBA00022691"/>
    </source>
</evidence>